<dbReference type="AlphaFoldDB" id="K1QTT5"/>
<feature type="compositionally biased region" description="Acidic residues" evidence="10">
    <location>
        <begin position="110"/>
        <end position="126"/>
    </location>
</feature>
<gene>
    <name evidence="11" type="ORF">CGI_10011246</name>
</gene>
<dbReference type="GO" id="GO:0003677">
    <property type="term" value="F:DNA binding"/>
    <property type="evidence" value="ECO:0007669"/>
    <property type="project" value="UniProtKB-KW"/>
</dbReference>
<reference evidence="11" key="1">
    <citation type="journal article" date="2012" name="Nature">
        <title>The oyster genome reveals stress adaptation and complexity of shell formation.</title>
        <authorList>
            <person name="Zhang G."/>
            <person name="Fang X."/>
            <person name="Guo X."/>
            <person name="Li L."/>
            <person name="Luo R."/>
            <person name="Xu F."/>
            <person name="Yang P."/>
            <person name="Zhang L."/>
            <person name="Wang X."/>
            <person name="Qi H."/>
            <person name="Xiong Z."/>
            <person name="Que H."/>
            <person name="Xie Y."/>
            <person name="Holland P.W."/>
            <person name="Paps J."/>
            <person name="Zhu Y."/>
            <person name="Wu F."/>
            <person name="Chen Y."/>
            <person name="Wang J."/>
            <person name="Peng C."/>
            <person name="Meng J."/>
            <person name="Yang L."/>
            <person name="Liu J."/>
            <person name="Wen B."/>
            <person name="Zhang N."/>
            <person name="Huang Z."/>
            <person name="Zhu Q."/>
            <person name="Feng Y."/>
            <person name="Mount A."/>
            <person name="Hedgecock D."/>
            <person name="Xu Z."/>
            <person name="Liu Y."/>
            <person name="Domazet-Loso T."/>
            <person name="Du Y."/>
            <person name="Sun X."/>
            <person name="Zhang S."/>
            <person name="Liu B."/>
            <person name="Cheng P."/>
            <person name="Jiang X."/>
            <person name="Li J."/>
            <person name="Fan D."/>
            <person name="Wang W."/>
            <person name="Fu W."/>
            <person name="Wang T."/>
            <person name="Wang B."/>
            <person name="Zhang J."/>
            <person name="Peng Z."/>
            <person name="Li Y."/>
            <person name="Li N."/>
            <person name="Wang J."/>
            <person name="Chen M."/>
            <person name="He Y."/>
            <person name="Tan F."/>
            <person name="Song X."/>
            <person name="Zheng Q."/>
            <person name="Huang R."/>
            <person name="Yang H."/>
            <person name="Du X."/>
            <person name="Chen L."/>
            <person name="Yang M."/>
            <person name="Gaffney P.M."/>
            <person name="Wang S."/>
            <person name="Luo L."/>
            <person name="She Z."/>
            <person name="Ming Y."/>
            <person name="Huang W."/>
            <person name="Zhang S."/>
            <person name="Huang B."/>
            <person name="Zhang Y."/>
            <person name="Qu T."/>
            <person name="Ni P."/>
            <person name="Miao G."/>
            <person name="Wang J."/>
            <person name="Wang Q."/>
            <person name="Steinberg C.E."/>
            <person name="Wang H."/>
            <person name="Li N."/>
            <person name="Qian L."/>
            <person name="Zhang G."/>
            <person name="Li Y."/>
            <person name="Yang H."/>
            <person name="Liu X."/>
            <person name="Wang J."/>
            <person name="Yin Y."/>
            <person name="Wang J."/>
        </authorList>
    </citation>
    <scope>NUCLEOTIDE SEQUENCE [LARGE SCALE GENOMIC DNA]</scope>
    <source>
        <strain evidence="11">05x7-T-G4-1.051#20</strain>
    </source>
</reference>
<organism evidence="11">
    <name type="scientific">Magallana gigas</name>
    <name type="common">Pacific oyster</name>
    <name type="synonym">Crassostrea gigas</name>
    <dbReference type="NCBI Taxonomy" id="29159"/>
    <lineage>
        <taxon>Eukaryota</taxon>
        <taxon>Metazoa</taxon>
        <taxon>Spiralia</taxon>
        <taxon>Lophotrochozoa</taxon>
        <taxon>Mollusca</taxon>
        <taxon>Bivalvia</taxon>
        <taxon>Autobranchia</taxon>
        <taxon>Pteriomorphia</taxon>
        <taxon>Ostreida</taxon>
        <taxon>Ostreoidea</taxon>
        <taxon>Ostreidae</taxon>
        <taxon>Magallana</taxon>
    </lineage>
</organism>
<feature type="region of interest" description="Disordered" evidence="10">
    <location>
        <begin position="107"/>
        <end position="127"/>
    </location>
</feature>
<dbReference type="InterPro" id="IPR001650">
    <property type="entry name" value="Helicase_C-like"/>
</dbReference>
<keyword evidence="2" id="KW-0547">Nucleotide-binding</keyword>
<proteinExistence type="inferred from homology"/>
<name>K1QTT5_MAGGI</name>
<keyword evidence="5" id="KW-0413">Isomerase</keyword>
<dbReference type="GO" id="GO:0005737">
    <property type="term" value="C:cytoplasm"/>
    <property type="evidence" value="ECO:0007669"/>
    <property type="project" value="TreeGrafter"/>
</dbReference>
<comment type="similarity">
    <text evidence="1">Belongs to the helicase family. RecQ subfamily.</text>
</comment>
<sequence>MDFNRITKAKQKIGITYELKPEQITALRAFMESKDIVCLLPTGFGKSIIFQLMPFLSDDPMACVLVISPLNAIMKDQVRKLCENGISACFLDITGRDGSTYTLKPALGTDIEDDDEQGDNDDDTAEDVGNIQTKVSIEDVAAGKYQLIYAHPEAFLSSREGRKILHSKILHDHVCGICIDEAHMIQEWGEDFRKDFARIQELLGIFPRVPVSLFTATASQSTKENLVKNLGLRDPLFISKNPDRPNIKYYKYDRLPSVRQEDDLDKILGDIATGLQEDRRHYPLTFIYTDLESIRYGYRFLEKISKSEPVIRVVLATVALGIGLHAPAVRKVIHFKCPTSIEKYLQETGRAGRDGLPADAILYVNKTDVRTNRPGMQNSMRQYCISTDTCLRFQLLQHLNY</sequence>
<evidence type="ECO:0000256" key="2">
    <source>
        <dbReference type="ARBA" id="ARBA00022741"/>
    </source>
</evidence>
<dbReference type="PROSITE" id="PS51192">
    <property type="entry name" value="HELICASE_ATP_BIND_1"/>
    <property type="match status" value="1"/>
</dbReference>
<dbReference type="Pfam" id="PF00271">
    <property type="entry name" value="Helicase_C"/>
    <property type="match status" value="1"/>
</dbReference>
<evidence type="ECO:0000256" key="5">
    <source>
        <dbReference type="ARBA" id="ARBA00023235"/>
    </source>
</evidence>
<keyword evidence="11" id="KW-0378">Hydrolase</keyword>
<evidence type="ECO:0000256" key="1">
    <source>
        <dbReference type="ARBA" id="ARBA00005446"/>
    </source>
</evidence>
<dbReference type="InterPro" id="IPR014001">
    <property type="entry name" value="Helicase_ATP-bd"/>
</dbReference>
<dbReference type="GO" id="GO:0005694">
    <property type="term" value="C:chromosome"/>
    <property type="evidence" value="ECO:0007669"/>
    <property type="project" value="TreeGrafter"/>
</dbReference>
<dbReference type="PANTHER" id="PTHR13710">
    <property type="entry name" value="DNA HELICASE RECQ FAMILY MEMBER"/>
    <property type="match status" value="1"/>
</dbReference>
<dbReference type="Pfam" id="PF00270">
    <property type="entry name" value="DEAD"/>
    <property type="match status" value="2"/>
</dbReference>
<dbReference type="GO" id="GO:0000724">
    <property type="term" value="P:double-strand break repair via homologous recombination"/>
    <property type="evidence" value="ECO:0007669"/>
    <property type="project" value="TreeGrafter"/>
</dbReference>
<evidence type="ECO:0000256" key="8">
    <source>
        <dbReference type="ARBA" id="ARBA00034808"/>
    </source>
</evidence>
<keyword evidence="3" id="KW-0067">ATP-binding</keyword>
<dbReference type="SUPFAM" id="SSF52540">
    <property type="entry name" value="P-loop containing nucleoside triphosphate hydrolases"/>
    <property type="match status" value="1"/>
</dbReference>
<dbReference type="InterPro" id="IPR027417">
    <property type="entry name" value="P-loop_NTPase"/>
</dbReference>
<keyword evidence="4" id="KW-0238">DNA-binding</keyword>
<dbReference type="EC" id="5.6.2.4" evidence="8"/>
<accession>K1QTT5</accession>
<evidence type="ECO:0000256" key="9">
    <source>
        <dbReference type="ARBA" id="ARBA00044542"/>
    </source>
</evidence>
<evidence type="ECO:0000313" key="11">
    <source>
        <dbReference type="EMBL" id="EKC32385.1"/>
    </source>
</evidence>
<keyword evidence="6" id="KW-0539">Nucleus</keyword>
<evidence type="ECO:0000256" key="10">
    <source>
        <dbReference type="SAM" id="MobiDB-lite"/>
    </source>
</evidence>
<dbReference type="Gene3D" id="3.40.50.300">
    <property type="entry name" value="P-loop containing nucleotide triphosphate hydrolases"/>
    <property type="match status" value="2"/>
</dbReference>
<dbReference type="PANTHER" id="PTHR13710:SF153">
    <property type="entry name" value="RECQ-LIKE DNA HELICASE BLM"/>
    <property type="match status" value="1"/>
</dbReference>
<dbReference type="HOGENOM" id="CLU_001103_9_7_1"/>
<evidence type="ECO:0000256" key="4">
    <source>
        <dbReference type="ARBA" id="ARBA00023125"/>
    </source>
</evidence>
<keyword evidence="11" id="KW-0347">Helicase</keyword>
<dbReference type="SMART" id="SM00490">
    <property type="entry name" value="HELICc"/>
    <property type="match status" value="1"/>
</dbReference>
<dbReference type="EMBL" id="JH815879">
    <property type="protein sequence ID" value="EKC32385.1"/>
    <property type="molecule type" value="Genomic_DNA"/>
</dbReference>
<evidence type="ECO:0000256" key="6">
    <source>
        <dbReference type="ARBA" id="ARBA00023242"/>
    </source>
</evidence>
<dbReference type="InterPro" id="IPR011545">
    <property type="entry name" value="DEAD/DEAH_box_helicase_dom"/>
</dbReference>
<dbReference type="GO" id="GO:0043138">
    <property type="term" value="F:3'-5' DNA helicase activity"/>
    <property type="evidence" value="ECO:0007669"/>
    <property type="project" value="UniProtKB-EC"/>
</dbReference>
<dbReference type="SMART" id="SM00487">
    <property type="entry name" value="DEXDc"/>
    <property type="match status" value="1"/>
</dbReference>
<dbReference type="GO" id="GO:0009378">
    <property type="term" value="F:four-way junction helicase activity"/>
    <property type="evidence" value="ECO:0007669"/>
    <property type="project" value="TreeGrafter"/>
</dbReference>
<dbReference type="GO" id="GO:0005524">
    <property type="term" value="F:ATP binding"/>
    <property type="evidence" value="ECO:0007669"/>
    <property type="project" value="UniProtKB-KW"/>
</dbReference>
<dbReference type="CDD" id="cd17920">
    <property type="entry name" value="DEXHc_RecQ"/>
    <property type="match status" value="1"/>
</dbReference>
<comment type="catalytic activity">
    <reaction evidence="7">
        <text>Couples ATP hydrolysis with the unwinding of duplex DNA by translocating in the 3'-5' direction.</text>
        <dbReference type="EC" id="5.6.2.4"/>
    </reaction>
</comment>
<dbReference type="PROSITE" id="PS51194">
    <property type="entry name" value="HELICASE_CTER"/>
    <property type="match status" value="1"/>
</dbReference>
<dbReference type="InParanoid" id="K1QTT5"/>
<protein>
    <recommendedName>
        <fullName evidence="8">DNA 3'-5' helicase</fullName>
        <ecNumber evidence="8">5.6.2.4</ecNumber>
    </recommendedName>
    <alternativeName>
        <fullName evidence="9">DNA 3'-5' helicase BLM</fullName>
    </alternativeName>
</protein>
<evidence type="ECO:0000256" key="3">
    <source>
        <dbReference type="ARBA" id="ARBA00022840"/>
    </source>
</evidence>
<evidence type="ECO:0000256" key="7">
    <source>
        <dbReference type="ARBA" id="ARBA00034617"/>
    </source>
</evidence>